<sequence length="102" mass="11277">MEESTAIQKNVMVTVRKPQWQPCPKTYRLPHQNLPAVGELSVTTDLGHSEPGRGNTASECVRLPKQSSLSPAPRKPSMGYSDKDWGLPTRAMCLARTLKEMA</sequence>
<reference evidence="2 3" key="1">
    <citation type="submission" date="2023-05" db="EMBL/GenBank/DDBJ databases">
        <title>B98-5 Cell Line De Novo Hybrid Assembly: An Optical Mapping Approach.</title>
        <authorList>
            <person name="Kananen K."/>
            <person name="Auerbach J.A."/>
            <person name="Kautto E."/>
            <person name="Blachly J.S."/>
        </authorList>
    </citation>
    <scope>NUCLEOTIDE SEQUENCE [LARGE SCALE GENOMIC DNA]</scope>
    <source>
        <strain evidence="2">B95-8</strain>
        <tissue evidence="2">Cell line</tissue>
    </source>
</reference>
<feature type="non-terminal residue" evidence="2">
    <location>
        <position position="102"/>
    </location>
</feature>
<evidence type="ECO:0000313" key="2">
    <source>
        <dbReference type="EMBL" id="KAK2092265.1"/>
    </source>
</evidence>
<protein>
    <submittedName>
        <fullName evidence="2">Uncharacterized protein</fullName>
    </submittedName>
</protein>
<accession>A0ABQ9U657</accession>
<organism evidence="2 3">
    <name type="scientific">Saguinus oedipus</name>
    <name type="common">Cotton-top tamarin</name>
    <name type="synonym">Oedipomidas oedipus</name>
    <dbReference type="NCBI Taxonomy" id="9490"/>
    <lineage>
        <taxon>Eukaryota</taxon>
        <taxon>Metazoa</taxon>
        <taxon>Chordata</taxon>
        <taxon>Craniata</taxon>
        <taxon>Vertebrata</taxon>
        <taxon>Euteleostomi</taxon>
        <taxon>Mammalia</taxon>
        <taxon>Eutheria</taxon>
        <taxon>Euarchontoglires</taxon>
        <taxon>Primates</taxon>
        <taxon>Haplorrhini</taxon>
        <taxon>Platyrrhini</taxon>
        <taxon>Cebidae</taxon>
        <taxon>Callitrichinae</taxon>
        <taxon>Saguinus</taxon>
    </lineage>
</organism>
<proteinExistence type="predicted"/>
<evidence type="ECO:0000313" key="3">
    <source>
        <dbReference type="Proteomes" id="UP001266305"/>
    </source>
</evidence>
<dbReference type="EMBL" id="JASSZA010000015">
    <property type="protein sequence ID" value="KAK2092265.1"/>
    <property type="molecule type" value="Genomic_DNA"/>
</dbReference>
<comment type="caution">
    <text evidence="2">The sequence shown here is derived from an EMBL/GenBank/DDBJ whole genome shotgun (WGS) entry which is preliminary data.</text>
</comment>
<evidence type="ECO:0000256" key="1">
    <source>
        <dbReference type="SAM" id="MobiDB-lite"/>
    </source>
</evidence>
<keyword evidence="3" id="KW-1185">Reference proteome</keyword>
<gene>
    <name evidence="2" type="ORF">P7K49_028793</name>
</gene>
<feature type="region of interest" description="Disordered" evidence="1">
    <location>
        <begin position="43"/>
        <end position="84"/>
    </location>
</feature>
<name>A0ABQ9U657_SAGOE</name>
<dbReference type="Proteomes" id="UP001266305">
    <property type="component" value="Unassembled WGS sequence"/>
</dbReference>